<protein>
    <recommendedName>
        <fullName evidence="3">Nudix hydrolase domain-containing protein</fullName>
    </recommendedName>
</protein>
<dbReference type="Gene3D" id="3.90.79.10">
    <property type="entry name" value="Nucleoside Triphosphate Pyrophosphohydrolase"/>
    <property type="match status" value="1"/>
</dbReference>
<keyword evidence="2" id="KW-0378">Hydrolase</keyword>
<dbReference type="PANTHER" id="PTHR10000">
    <property type="entry name" value="PHOSPHOSERINE PHOSPHATASE"/>
    <property type="match status" value="1"/>
</dbReference>
<proteinExistence type="inferred from homology"/>
<dbReference type="InterPro" id="IPR020084">
    <property type="entry name" value="NUDIX_hydrolase_CS"/>
</dbReference>
<organism evidence="4 5">
    <name type="scientific">Streptomyces violascens</name>
    <dbReference type="NCBI Taxonomy" id="67381"/>
    <lineage>
        <taxon>Bacteria</taxon>
        <taxon>Bacillati</taxon>
        <taxon>Actinomycetota</taxon>
        <taxon>Actinomycetes</taxon>
        <taxon>Kitasatosporales</taxon>
        <taxon>Streptomycetaceae</taxon>
        <taxon>Streptomyces</taxon>
    </lineage>
</organism>
<dbReference type="PROSITE" id="PS51462">
    <property type="entry name" value="NUDIX"/>
    <property type="match status" value="1"/>
</dbReference>
<evidence type="ECO:0000256" key="1">
    <source>
        <dbReference type="ARBA" id="ARBA00005582"/>
    </source>
</evidence>
<dbReference type="CDD" id="cd04690">
    <property type="entry name" value="NUDIX_Hydrolase"/>
    <property type="match status" value="1"/>
</dbReference>
<name>A0ABQ3QWA6_9ACTN</name>
<dbReference type="Pfam" id="PF08282">
    <property type="entry name" value="Hydrolase_3"/>
    <property type="match status" value="1"/>
</dbReference>
<evidence type="ECO:0000256" key="2">
    <source>
        <dbReference type="ARBA" id="ARBA00022801"/>
    </source>
</evidence>
<evidence type="ECO:0000313" key="5">
    <source>
        <dbReference type="Proteomes" id="UP001050808"/>
    </source>
</evidence>
<dbReference type="RefSeq" id="WP_226599609.1">
    <property type="nucleotide sequence ID" value="NZ_BNDY01000017.1"/>
</dbReference>
<dbReference type="InterPro" id="IPR020476">
    <property type="entry name" value="Nudix_hydrolase"/>
</dbReference>
<dbReference type="PRINTS" id="PR00502">
    <property type="entry name" value="NUDIXFAMILY"/>
</dbReference>
<dbReference type="InterPro" id="IPR015797">
    <property type="entry name" value="NUDIX_hydrolase-like_dom_sf"/>
</dbReference>
<comment type="similarity">
    <text evidence="1">Belongs to the Nudix hydrolase family.</text>
</comment>
<keyword evidence="5" id="KW-1185">Reference proteome</keyword>
<evidence type="ECO:0000259" key="3">
    <source>
        <dbReference type="PROSITE" id="PS51462"/>
    </source>
</evidence>
<sequence length="405" mass="42406">MRTIRKVAAVVVRGGLLLAVRKRGTSVFLSPGGKREPGETSEQTLARELAEETGLRVRSSHPFGTFTDRSALEASTTVEIEAFLVEADGVAEPCAEIEEVAWVDAGFRASGIELGSVLSRFVVPELRSRGILRDAGGEPGRVGTVAADLDGTLSFDGHGPGPAVTAALTELADRGAVDLVYATSRAPRGTRRLLGPLAERATLICCNGAVTVQGDTVTRRVPLPTDVLRTVVDDLLAEQADFYLDYGDSFLVHGSGFPWMDYPDRAQLGQGEVPSLEGVVKLSVHAPRTADAVAKLRAAAGPALEVCAHADGVVDVTCAGATKAAALAALSVARPDARTHAVAVLGNDLNDQEMLGLADIAVVVGGSLPGLERAGHIRRVRAADADVAAVLRDVTSRTREDWTDV</sequence>
<dbReference type="Pfam" id="PF00293">
    <property type="entry name" value="NUDIX"/>
    <property type="match status" value="1"/>
</dbReference>
<reference evidence="4" key="1">
    <citation type="submission" date="2024-05" db="EMBL/GenBank/DDBJ databases">
        <title>Whole genome shotgun sequence of Streptomyces violascens NBRC 12920.</title>
        <authorList>
            <person name="Komaki H."/>
            <person name="Tamura T."/>
        </authorList>
    </citation>
    <scope>NUCLEOTIDE SEQUENCE</scope>
    <source>
        <strain evidence="4">NBRC 12920</strain>
    </source>
</reference>
<dbReference type="Proteomes" id="UP001050808">
    <property type="component" value="Unassembled WGS sequence"/>
</dbReference>
<dbReference type="Gene3D" id="3.40.50.1000">
    <property type="entry name" value="HAD superfamily/HAD-like"/>
    <property type="match status" value="1"/>
</dbReference>
<comment type="caution">
    <text evidence="4">The sequence shown here is derived from an EMBL/GenBank/DDBJ whole genome shotgun (WGS) entry which is preliminary data.</text>
</comment>
<dbReference type="PANTHER" id="PTHR10000:SF8">
    <property type="entry name" value="HAD SUPERFAMILY HYDROLASE-LIKE, TYPE 3"/>
    <property type="match status" value="1"/>
</dbReference>
<dbReference type="PROSITE" id="PS00893">
    <property type="entry name" value="NUDIX_BOX"/>
    <property type="match status" value="1"/>
</dbReference>
<dbReference type="SUPFAM" id="SSF55811">
    <property type="entry name" value="Nudix"/>
    <property type="match status" value="1"/>
</dbReference>
<evidence type="ECO:0000313" key="4">
    <source>
        <dbReference type="EMBL" id="GHI41566.1"/>
    </source>
</evidence>
<dbReference type="Gene3D" id="3.30.1240.10">
    <property type="match status" value="1"/>
</dbReference>
<accession>A0ABQ3QWA6</accession>
<dbReference type="InterPro" id="IPR000086">
    <property type="entry name" value="NUDIX_hydrolase_dom"/>
</dbReference>
<dbReference type="SUPFAM" id="SSF56784">
    <property type="entry name" value="HAD-like"/>
    <property type="match status" value="1"/>
</dbReference>
<dbReference type="InterPro" id="IPR036412">
    <property type="entry name" value="HAD-like_sf"/>
</dbReference>
<dbReference type="InterPro" id="IPR023214">
    <property type="entry name" value="HAD_sf"/>
</dbReference>
<gene>
    <name evidence="4" type="ORF">Sviol_59740</name>
</gene>
<feature type="domain" description="Nudix hydrolase" evidence="3">
    <location>
        <begin position="2"/>
        <end position="128"/>
    </location>
</feature>
<dbReference type="EMBL" id="BNDY01000017">
    <property type="protein sequence ID" value="GHI41566.1"/>
    <property type="molecule type" value="Genomic_DNA"/>
</dbReference>